<name>A0A0E9WLZ4_ANGAN</name>
<sequence>MKDFFSNSSVVLFPPRDVYDFHSESLCLNTSTRFLEAKISQSYLCHSSYFRDHMACEAISLLLWNEKIYTVEVKTQKRLFICIYSTLKMFPVPTA</sequence>
<evidence type="ECO:0000313" key="1">
    <source>
        <dbReference type="EMBL" id="JAH91357.1"/>
    </source>
</evidence>
<protein>
    <submittedName>
        <fullName evidence="1">Uncharacterized protein</fullName>
    </submittedName>
</protein>
<reference evidence="1" key="2">
    <citation type="journal article" date="2015" name="Fish Shellfish Immunol.">
        <title>Early steps in the European eel (Anguilla anguilla)-Vibrio vulnificus interaction in the gills: Role of the RtxA13 toxin.</title>
        <authorList>
            <person name="Callol A."/>
            <person name="Pajuelo D."/>
            <person name="Ebbesson L."/>
            <person name="Teles M."/>
            <person name="MacKenzie S."/>
            <person name="Amaro C."/>
        </authorList>
    </citation>
    <scope>NUCLEOTIDE SEQUENCE</scope>
</reference>
<dbReference type="AlphaFoldDB" id="A0A0E9WLZ4"/>
<dbReference type="EMBL" id="GBXM01017220">
    <property type="protein sequence ID" value="JAH91357.1"/>
    <property type="molecule type" value="Transcribed_RNA"/>
</dbReference>
<proteinExistence type="predicted"/>
<accession>A0A0E9WLZ4</accession>
<reference evidence="1" key="1">
    <citation type="submission" date="2014-11" db="EMBL/GenBank/DDBJ databases">
        <authorList>
            <person name="Amaro Gonzalez C."/>
        </authorList>
    </citation>
    <scope>NUCLEOTIDE SEQUENCE</scope>
</reference>
<organism evidence="1">
    <name type="scientific">Anguilla anguilla</name>
    <name type="common">European freshwater eel</name>
    <name type="synonym">Muraena anguilla</name>
    <dbReference type="NCBI Taxonomy" id="7936"/>
    <lineage>
        <taxon>Eukaryota</taxon>
        <taxon>Metazoa</taxon>
        <taxon>Chordata</taxon>
        <taxon>Craniata</taxon>
        <taxon>Vertebrata</taxon>
        <taxon>Euteleostomi</taxon>
        <taxon>Actinopterygii</taxon>
        <taxon>Neopterygii</taxon>
        <taxon>Teleostei</taxon>
        <taxon>Anguilliformes</taxon>
        <taxon>Anguillidae</taxon>
        <taxon>Anguilla</taxon>
    </lineage>
</organism>